<dbReference type="SUPFAM" id="SSF69255">
    <property type="entry name" value="gp5 N-terminal domain-like"/>
    <property type="match status" value="1"/>
</dbReference>
<dbReference type="InterPro" id="IPR006533">
    <property type="entry name" value="T6SS_Vgr_RhsGE"/>
</dbReference>
<proteinExistence type="predicted"/>
<dbReference type="Pfam" id="PF10106">
    <property type="entry name" value="DUF2345"/>
    <property type="match status" value="1"/>
</dbReference>
<feature type="region of interest" description="Disordered" evidence="1">
    <location>
        <begin position="402"/>
        <end position="426"/>
    </location>
</feature>
<feature type="domain" description="Putative type VI secretion system Rhs element associated Vgr" evidence="4">
    <location>
        <begin position="575"/>
        <end position="682"/>
    </location>
</feature>
<evidence type="ECO:0000313" key="5">
    <source>
        <dbReference type="EMBL" id="CAE6794013.1"/>
    </source>
</evidence>
<comment type="caution">
    <text evidence="5">The sequence shown here is derived from an EMBL/GenBank/DDBJ whole genome shotgun (WGS) entry which is preliminary data.</text>
</comment>
<protein>
    <recommendedName>
        <fullName evidence="7">Type VI secretion system tip protein VgrG</fullName>
    </recommendedName>
</protein>
<evidence type="ECO:0000259" key="4">
    <source>
        <dbReference type="Pfam" id="PF13296"/>
    </source>
</evidence>
<dbReference type="Gene3D" id="3.55.50.10">
    <property type="entry name" value="Baseplate protein-like domains"/>
    <property type="match status" value="1"/>
</dbReference>
<feature type="domain" description="DUF2345" evidence="3">
    <location>
        <begin position="710"/>
        <end position="855"/>
    </location>
</feature>
<feature type="domain" description="Gp5/Type VI secretion system Vgr protein OB-fold" evidence="2">
    <location>
        <begin position="498"/>
        <end position="548"/>
    </location>
</feature>
<dbReference type="Gene3D" id="2.30.110.50">
    <property type="match status" value="1"/>
</dbReference>
<dbReference type="EMBL" id="CAJNBH010000015">
    <property type="protein sequence ID" value="CAE6794013.1"/>
    <property type="molecule type" value="Genomic_DNA"/>
</dbReference>
<dbReference type="InterPro" id="IPR006531">
    <property type="entry name" value="Gp5/Vgr_OB"/>
</dbReference>
<dbReference type="NCBIfam" id="TIGR01646">
    <property type="entry name" value="vgr_GE"/>
    <property type="match status" value="1"/>
</dbReference>
<evidence type="ECO:0000259" key="2">
    <source>
        <dbReference type="Pfam" id="PF04717"/>
    </source>
</evidence>
<dbReference type="Pfam" id="PF13296">
    <property type="entry name" value="T6SS_Vgr"/>
    <property type="match status" value="1"/>
</dbReference>
<accession>A0ABM8S880</accession>
<evidence type="ECO:0008006" key="7">
    <source>
        <dbReference type="Google" id="ProtNLM"/>
    </source>
</evidence>
<dbReference type="Pfam" id="PF05954">
    <property type="entry name" value="Phage_GPD"/>
    <property type="match status" value="1"/>
</dbReference>
<name>A0ABM8S880_9BURK</name>
<dbReference type="Pfam" id="PF04717">
    <property type="entry name" value="Phage_base_V"/>
    <property type="match status" value="1"/>
</dbReference>
<sequence>MNSADLLRAFASPSLTQANRAFRLHWGSAQSSLEQVLIAHRIDISEGLCSGIVGHVTCLSTRADLPLNAFIGLPLSVQMVTDRGALHPICAIVTDARAGQSDGSLATYQLTMRDALSVLEGRTNTRIFRTLSVPDVIEKLLGEWQKKSPALARAFDFDLSSLDRTKYPVRETLLQFHESDADFIRRLCRREGIAWFTAAGKRGAAPSADGAGESPVHTLVLLDDPMKLPQSSAGTVRYHRDAATEARDSITLWSASRQLVPGNVQRASWDYKSATVAQASETSIVDQGEAGNDLAQLLRDAVIDVPHAGDSWSDYERVSKARMLAHELRSANVDAVSGVRDLAVGRWFELTGHPEVDTHPQEERQFIVTTLHHRGENSLPKTLNERAQALFEANRWRVEGPSKVAASASSAGQGRAASSADEDEGRYENTFSCVRRGVPLTPAYDPRIDLPRVYPITALVVGPQGEEVYCDSLGRIKVQLQGLDPDDHAHAQGAGTSGTDKDSAFVRVSSSWAGTNYGHDTLPRIGMEVALDFLNGDPDKMFVTGVLHNGPNMPATFSHTGALPGNRFLSGVKTKEIKGSRYNQLRFDDTAGEISSQLASEHAATELNLGFLTQPRNNGTGQARGEGAELRTDAAASLRAAQGILLTTYARSKAEGHQLDRDELTQLLTECGELFKALGDYAGQHGGQATDLTGQTQLKEDLAAWPSTQSPTANSKPILAIGAADGTLNLTPKSHVTYAGLNVDTVAQQHLQLTSGQHFSVHAGQGVQLFAQANGLTAIANQGKMVLQAQADDLVANAQKNVQVTSTAGEVLITAQNIRLVAEDGSFIKIGGGITMGSNSALQVHTASHDFLGPSTQQADRPSFGKDGTAQQFLLHYPGHTEAVPHIAANQHYKITMDDGRVVQGVTDAKGMTEKLTGDVMHIAKLDILKPSL</sequence>
<feature type="compositionally biased region" description="Low complexity" evidence="1">
    <location>
        <begin position="405"/>
        <end position="419"/>
    </location>
</feature>
<dbReference type="SUPFAM" id="SSF69279">
    <property type="entry name" value="Phage tail proteins"/>
    <property type="match status" value="2"/>
</dbReference>
<evidence type="ECO:0000259" key="3">
    <source>
        <dbReference type="Pfam" id="PF10106"/>
    </source>
</evidence>
<reference evidence="5 6" key="1">
    <citation type="submission" date="2021-02" db="EMBL/GenBank/DDBJ databases">
        <authorList>
            <person name="Vanwijnsberghe S."/>
        </authorList>
    </citation>
    <scope>NUCLEOTIDE SEQUENCE [LARGE SCALE GENOMIC DNA]</scope>
    <source>
        <strain evidence="5 6">R-69776</strain>
    </source>
</reference>
<evidence type="ECO:0000313" key="6">
    <source>
        <dbReference type="Proteomes" id="UP000673821"/>
    </source>
</evidence>
<gene>
    <name evidence="5" type="ORF">R69776_04896</name>
</gene>
<dbReference type="RefSeq" id="WP_200659841.1">
    <property type="nucleotide sequence ID" value="NZ_CAJNBH010000015.1"/>
</dbReference>
<dbReference type="Gene3D" id="4.10.220.110">
    <property type="match status" value="1"/>
</dbReference>
<evidence type="ECO:0000256" key="1">
    <source>
        <dbReference type="SAM" id="MobiDB-lite"/>
    </source>
</evidence>
<dbReference type="Gene3D" id="2.40.50.230">
    <property type="entry name" value="Gp5 N-terminal domain"/>
    <property type="match status" value="1"/>
</dbReference>
<dbReference type="Proteomes" id="UP000673821">
    <property type="component" value="Unassembled WGS sequence"/>
</dbReference>
<keyword evidence="6" id="KW-1185">Reference proteome</keyword>
<dbReference type="InterPro" id="IPR018769">
    <property type="entry name" value="VgrG2_DUF2345"/>
</dbReference>
<dbReference type="InterPro" id="IPR028244">
    <property type="entry name" value="T6SS_Rhs_Vgr_dom"/>
</dbReference>
<dbReference type="InterPro" id="IPR037026">
    <property type="entry name" value="Vgr_OB-fold_dom_sf"/>
</dbReference>
<organism evidence="5 6">
    <name type="scientific">Paraburkholderia nemoris</name>
    <dbReference type="NCBI Taxonomy" id="2793076"/>
    <lineage>
        <taxon>Bacteria</taxon>
        <taxon>Pseudomonadati</taxon>
        <taxon>Pseudomonadota</taxon>
        <taxon>Betaproteobacteria</taxon>
        <taxon>Burkholderiales</taxon>
        <taxon>Burkholderiaceae</taxon>
        <taxon>Paraburkholderia</taxon>
    </lineage>
</organism>